<keyword evidence="8" id="KW-1185">Reference proteome</keyword>
<feature type="region of interest" description="Disordered" evidence="4">
    <location>
        <begin position="21"/>
        <end position="64"/>
    </location>
</feature>
<feature type="compositionally biased region" description="Basic and acidic residues" evidence="4">
    <location>
        <begin position="688"/>
        <end position="704"/>
    </location>
</feature>
<dbReference type="SMART" id="SM00147">
    <property type="entry name" value="RasGEF"/>
    <property type="match status" value="1"/>
</dbReference>
<feature type="compositionally biased region" description="Pro residues" evidence="4">
    <location>
        <begin position="185"/>
        <end position="194"/>
    </location>
</feature>
<dbReference type="AlphaFoldDB" id="A0A3B5PW68"/>
<accession>A0A3B5PW68</accession>
<feature type="compositionally biased region" description="Polar residues" evidence="4">
    <location>
        <begin position="349"/>
        <end position="372"/>
    </location>
</feature>
<dbReference type="PROSITE" id="PS50009">
    <property type="entry name" value="RASGEF_CAT"/>
    <property type="match status" value="1"/>
</dbReference>
<dbReference type="Pfam" id="PF00618">
    <property type="entry name" value="RasGEF_N"/>
    <property type="match status" value="1"/>
</dbReference>
<dbReference type="Ensembl" id="ENSXMAT00000032371.1">
    <property type="protein sequence ID" value="ENSXMAP00000023130.1"/>
    <property type="gene ID" value="ENSXMAG00000005703.2"/>
</dbReference>
<evidence type="ECO:0000259" key="5">
    <source>
        <dbReference type="PROSITE" id="PS50009"/>
    </source>
</evidence>
<feature type="region of interest" description="Disordered" evidence="4">
    <location>
        <begin position="397"/>
        <end position="478"/>
    </location>
</feature>
<dbReference type="InterPro" id="IPR008937">
    <property type="entry name" value="Ras-like_GEF"/>
</dbReference>
<dbReference type="GO" id="GO:0005085">
    <property type="term" value="F:guanyl-nucleotide exchange factor activity"/>
    <property type="evidence" value="ECO:0007669"/>
    <property type="project" value="UniProtKB-KW"/>
</dbReference>
<dbReference type="Proteomes" id="UP000002852">
    <property type="component" value="Unassembled WGS sequence"/>
</dbReference>
<dbReference type="Gene3D" id="1.20.870.10">
    <property type="entry name" value="Son of sevenless (SoS) protein Chain: S domain 1"/>
    <property type="match status" value="1"/>
</dbReference>
<dbReference type="InterPro" id="IPR001895">
    <property type="entry name" value="RASGEF_cat_dom"/>
</dbReference>
<reference evidence="8" key="2">
    <citation type="journal article" date="2013" name="Nat. Genet.">
        <title>The genome of the platyfish, Xiphophorus maculatus, provides insights into evolutionary adaptation and several complex traits.</title>
        <authorList>
            <person name="Schartl M."/>
            <person name="Walter R.B."/>
            <person name="Shen Y."/>
            <person name="Garcia T."/>
            <person name="Catchen J."/>
            <person name="Amores A."/>
            <person name="Braasch I."/>
            <person name="Chalopin D."/>
            <person name="Volff J.N."/>
            <person name="Lesch K.P."/>
            <person name="Bisazza A."/>
            <person name="Minx P."/>
            <person name="Hillier L."/>
            <person name="Wilson R.K."/>
            <person name="Fuerstenberg S."/>
            <person name="Boore J."/>
            <person name="Searle S."/>
            <person name="Postlethwait J.H."/>
            <person name="Warren W.C."/>
        </authorList>
    </citation>
    <scope>NUCLEOTIDE SEQUENCE [LARGE SCALE GENOMIC DNA]</scope>
    <source>
        <strain evidence="8">JP 163 A</strain>
    </source>
</reference>
<dbReference type="PROSITE" id="PS00720">
    <property type="entry name" value="RASGEF"/>
    <property type="match status" value="1"/>
</dbReference>
<evidence type="ECO:0000256" key="1">
    <source>
        <dbReference type="ARBA" id="ARBA00022658"/>
    </source>
</evidence>
<protein>
    <recommendedName>
        <fullName evidence="2">CRK SH3-binding GNRP</fullName>
    </recommendedName>
</protein>
<feature type="compositionally biased region" description="Low complexity" evidence="4">
    <location>
        <begin position="613"/>
        <end position="627"/>
    </location>
</feature>
<feature type="domain" description="Ras-GEF" evidence="5">
    <location>
        <begin position="884"/>
        <end position="1108"/>
    </location>
</feature>
<dbReference type="PROSITE" id="PS50212">
    <property type="entry name" value="RASGEF_NTER"/>
    <property type="match status" value="1"/>
</dbReference>
<dbReference type="GO" id="GO:0007265">
    <property type="term" value="P:Ras protein signal transduction"/>
    <property type="evidence" value="ECO:0007669"/>
    <property type="project" value="TreeGrafter"/>
</dbReference>
<sequence length="1121" mass="125711">MSRKIESKQDSQRSHLSTFTMILKDKFHSPKIKRTPSKKAKQLQPEPAAKSTEKPANKKVSRLEEHEKEVVSALKYFKTIVDKMVVEKKVLEMLPGSASKVLEAILPLVQVEARIQHSSALSSCHSRVYQSLGNLIRWADQVMLDGIDLDDKESVIAVTSVIKAVLDGVKELVKLTIEKQEQPSPTTPNKPAPPVTTAESNVSVEVPLIDSEQEVSKRTAPATSPAKAAPQLQDEDVAPPKPPLPEAKVAELRAQLSADAGQRRPSSQKENPPPALPPKKRQSAPSPTPVAVVAPMSRGSSLPCSDHRQEYEQEFFQRRFSGGSHSYGGDSPRLSPCSSMGKLSKSDEQLSSMDQDSGQCSRNTSCETLDNTESYDPDYDFLHQDLSAGDNLPAVQAGGCLSPLPESHSESSSPVPGQHLTHPPLSAPPSQQPEYWTPQPNHSNPIQPCRTSAPPALPLKKRRSTQTSSFSDGGSRVLYERYPSQYDNLSEEELHPTPPFPLFTPISPMPQTNGGVFVSQFMTSENADVPTNPPPLPEKKNRHILQYMQFMEDYSEPQPSVFYQMPQSERIYEQHNKLFQEVYGFNDSFSSTDSVHEPLQPPALPPKQRQLASHSSSPSSSSSSSLSCHLQPSVAALEEAGSGLGLSMSVSNSYLIGQASLTTPTETIAADDVLQDPVPQMPSSNSKEALDKERRQKTAEKAGSVEEDVDELSLIDHKEIMSRITLKQENDDGPDVRAGSGDILLVHATETERKDLVLYCEAFLTTYRTFITPEDLIKKLHYRYTTFCHSPDTFKKRVSKNTFFVLVRVVDELCLVELTEDILKQLMDLVFTLVCNGELSLARVLRKNILDKVEQKKLLRYTNSLKPLAARGVSARPGTLHDFRSHEIADQLTLLDAELFYKIEIPEVLLWAKEQNEEKSPNLTQFTEHFNNMSYWVRSLIIQQEKAQDREKLLLKFIKIMKHLRKLNNFNSYLAILSALDSAPIRRLEWQKQTSEGLEEYCTLIDSSSSFRAYRAALAEVEPPCIPYLGLILQDLTFVHLGNPDLIDGKVNFSKRWQQFNILDSMRRFQQVHYELKRNEEIISFFNDFSDHLAEEALWELSLKIKPRNISRAKTDRGEKT</sequence>
<dbReference type="InterPro" id="IPR000651">
    <property type="entry name" value="Ras-like_Gua-exchang_fac_N"/>
</dbReference>
<keyword evidence="1 3" id="KW-0344">Guanine-nucleotide releasing factor</keyword>
<feature type="compositionally biased region" description="Low complexity" evidence="4">
    <location>
        <begin position="219"/>
        <end position="230"/>
    </location>
</feature>
<evidence type="ECO:0000313" key="8">
    <source>
        <dbReference type="Proteomes" id="UP000002852"/>
    </source>
</evidence>
<dbReference type="PANTHER" id="PTHR23113:SF224">
    <property type="entry name" value="RAP GUANINE NUCLEOTIDE EXCHANGE FACTOR 1"/>
    <property type="match status" value="1"/>
</dbReference>
<dbReference type="CDD" id="cd06224">
    <property type="entry name" value="REM"/>
    <property type="match status" value="1"/>
</dbReference>
<dbReference type="GO" id="GO:0005886">
    <property type="term" value="C:plasma membrane"/>
    <property type="evidence" value="ECO:0007669"/>
    <property type="project" value="TreeGrafter"/>
</dbReference>
<proteinExistence type="predicted"/>
<name>A0A3B5PW68_XIPMA</name>
<evidence type="ECO:0000256" key="4">
    <source>
        <dbReference type="SAM" id="MobiDB-lite"/>
    </source>
</evidence>
<feature type="compositionally biased region" description="Basic and acidic residues" evidence="4">
    <location>
        <begin position="51"/>
        <end position="64"/>
    </location>
</feature>
<dbReference type="CDD" id="cd00155">
    <property type="entry name" value="RasGEF"/>
    <property type="match status" value="1"/>
</dbReference>
<feature type="region of interest" description="Disordered" evidence="4">
    <location>
        <begin position="180"/>
        <end position="244"/>
    </location>
</feature>
<dbReference type="Gene3D" id="1.10.840.10">
    <property type="entry name" value="Ras guanine-nucleotide exchange factors catalytic domain"/>
    <property type="match status" value="1"/>
</dbReference>
<dbReference type="SUPFAM" id="SSF48366">
    <property type="entry name" value="Ras GEF"/>
    <property type="match status" value="1"/>
</dbReference>
<organism evidence="7 8">
    <name type="scientific">Xiphophorus maculatus</name>
    <name type="common">Southern platyfish</name>
    <name type="synonym">Platypoecilus maculatus</name>
    <dbReference type="NCBI Taxonomy" id="8083"/>
    <lineage>
        <taxon>Eukaryota</taxon>
        <taxon>Metazoa</taxon>
        <taxon>Chordata</taxon>
        <taxon>Craniata</taxon>
        <taxon>Vertebrata</taxon>
        <taxon>Euteleostomi</taxon>
        <taxon>Actinopterygii</taxon>
        <taxon>Neopterygii</taxon>
        <taxon>Teleostei</taxon>
        <taxon>Neoteleostei</taxon>
        <taxon>Acanthomorphata</taxon>
        <taxon>Ovalentaria</taxon>
        <taxon>Atherinomorphae</taxon>
        <taxon>Cyprinodontiformes</taxon>
        <taxon>Poeciliidae</taxon>
        <taxon>Poeciliinae</taxon>
        <taxon>Xiphophorus</taxon>
    </lineage>
</organism>
<feature type="compositionally biased region" description="Low complexity" evidence="4">
    <location>
        <begin position="401"/>
        <end position="414"/>
    </location>
</feature>
<feature type="compositionally biased region" description="Polar residues" evidence="4">
    <location>
        <begin position="432"/>
        <end position="450"/>
    </location>
</feature>
<feature type="compositionally biased region" description="Basic and acidic residues" evidence="4">
    <location>
        <begin position="305"/>
        <end position="317"/>
    </location>
</feature>
<reference evidence="7" key="3">
    <citation type="submission" date="2025-08" db="UniProtKB">
        <authorList>
            <consortium name="Ensembl"/>
        </authorList>
    </citation>
    <scope>IDENTIFICATION</scope>
    <source>
        <strain evidence="7">JP 163 A</strain>
    </source>
</reference>
<feature type="compositionally biased region" description="Low complexity" evidence="4">
    <location>
        <begin position="283"/>
        <end position="297"/>
    </location>
</feature>
<reference evidence="7" key="4">
    <citation type="submission" date="2025-09" db="UniProtKB">
        <authorList>
            <consortium name="Ensembl"/>
        </authorList>
    </citation>
    <scope>IDENTIFICATION</scope>
    <source>
        <strain evidence="7">JP 163 A</strain>
    </source>
</reference>
<evidence type="ECO:0000313" key="7">
    <source>
        <dbReference type="Ensembl" id="ENSXMAP00000023130.1"/>
    </source>
</evidence>
<feature type="region of interest" description="Disordered" evidence="4">
    <location>
        <begin position="590"/>
        <end position="627"/>
    </location>
</feature>
<reference evidence="8" key="1">
    <citation type="submission" date="2012-01" db="EMBL/GenBank/DDBJ databases">
        <authorList>
            <person name="Walter R."/>
            <person name="Schartl M."/>
            <person name="Warren W."/>
        </authorList>
    </citation>
    <scope>NUCLEOTIDE SEQUENCE [LARGE SCALE GENOMIC DNA]</scope>
    <source>
        <strain evidence="8">JP 163 A</strain>
    </source>
</reference>
<dbReference type="PANTHER" id="PTHR23113">
    <property type="entry name" value="GUANINE NUCLEOTIDE EXCHANGE FACTOR"/>
    <property type="match status" value="1"/>
</dbReference>
<dbReference type="GeneTree" id="ENSGT00940000156235"/>
<dbReference type="FunFam" id="1.10.840.10:FF:000009">
    <property type="entry name" value="rap guanine nucleotide exchange factor 1"/>
    <property type="match status" value="1"/>
</dbReference>
<feature type="compositionally biased region" description="Basic residues" evidence="4">
    <location>
        <begin position="29"/>
        <end position="41"/>
    </location>
</feature>
<dbReference type="SMART" id="SM00229">
    <property type="entry name" value="RasGEFN"/>
    <property type="match status" value="1"/>
</dbReference>
<evidence type="ECO:0000256" key="3">
    <source>
        <dbReference type="PROSITE-ProRule" id="PRU00168"/>
    </source>
</evidence>
<evidence type="ECO:0000256" key="2">
    <source>
        <dbReference type="ARBA" id="ARBA00083313"/>
    </source>
</evidence>
<feature type="region of interest" description="Disordered" evidence="4">
    <location>
        <begin position="673"/>
        <end position="705"/>
    </location>
</feature>
<feature type="region of interest" description="Disordered" evidence="4">
    <location>
        <begin position="256"/>
        <end position="372"/>
    </location>
</feature>
<dbReference type="InterPro" id="IPR019804">
    <property type="entry name" value="Ras_G-nucl-exch_fac_CS"/>
</dbReference>
<evidence type="ECO:0000259" key="6">
    <source>
        <dbReference type="PROSITE" id="PS50212"/>
    </source>
</evidence>
<dbReference type="Pfam" id="PF00617">
    <property type="entry name" value="RasGEF"/>
    <property type="match status" value="1"/>
</dbReference>
<dbReference type="InterPro" id="IPR023578">
    <property type="entry name" value="Ras_GEF_dom_sf"/>
</dbReference>
<feature type="domain" description="N-terminal Ras-GEF" evidence="6">
    <location>
        <begin position="732"/>
        <end position="854"/>
    </location>
</feature>
<dbReference type="InterPro" id="IPR036964">
    <property type="entry name" value="RASGEF_cat_dom_sf"/>
</dbReference>